<keyword evidence="6 7" id="KW-0472">Membrane</keyword>
<dbReference type="PANTHER" id="PTHR34582:SF6">
    <property type="entry name" value="UPF0702 TRANSMEMBRANE PROTEIN YCAP"/>
    <property type="match status" value="1"/>
</dbReference>
<accession>A0ABQ1PFH3</accession>
<dbReference type="Pfam" id="PF04239">
    <property type="entry name" value="DUF421"/>
    <property type="match status" value="1"/>
</dbReference>
<keyword evidence="10" id="KW-1185">Reference proteome</keyword>
<feature type="domain" description="YetF C-terminal" evidence="8">
    <location>
        <begin position="87"/>
        <end position="218"/>
    </location>
</feature>
<evidence type="ECO:0000256" key="2">
    <source>
        <dbReference type="ARBA" id="ARBA00006448"/>
    </source>
</evidence>
<dbReference type="InterPro" id="IPR023090">
    <property type="entry name" value="UPF0702_alpha/beta_dom_sf"/>
</dbReference>
<comment type="subcellular location">
    <subcellularLocation>
        <location evidence="1">Cell membrane</location>
        <topology evidence="1">Multi-pass membrane protein</topology>
    </subcellularLocation>
</comment>
<reference evidence="10" key="1">
    <citation type="journal article" date="2019" name="Int. J. Syst. Evol. Microbiol.">
        <title>The Global Catalogue of Microorganisms (GCM) 10K type strain sequencing project: providing services to taxonomists for standard genome sequencing and annotation.</title>
        <authorList>
            <consortium name="The Broad Institute Genomics Platform"/>
            <consortium name="The Broad Institute Genome Sequencing Center for Infectious Disease"/>
            <person name="Wu L."/>
            <person name="Ma J."/>
        </authorList>
    </citation>
    <scope>NUCLEOTIDE SEQUENCE [LARGE SCALE GENOMIC DNA]</scope>
    <source>
        <strain evidence="10">CCM 7282</strain>
    </source>
</reference>
<dbReference type="EMBL" id="BMCJ01000005">
    <property type="protein sequence ID" value="GGC96299.1"/>
    <property type="molecule type" value="Genomic_DNA"/>
</dbReference>
<evidence type="ECO:0000256" key="3">
    <source>
        <dbReference type="ARBA" id="ARBA00022475"/>
    </source>
</evidence>
<gene>
    <name evidence="9" type="ORF">GCM10007216_28840</name>
</gene>
<feature type="transmembrane region" description="Helical" evidence="7">
    <location>
        <begin position="12"/>
        <end position="30"/>
    </location>
</feature>
<dbReference type="InterPro" id="IPR007353">
    <property type="entry name" value="DUF421"/>
</dbReference>
<evidence type="ECO:0000256" key="7">
    <source>
        <dbReference type="SAM" id="Phobius"/>
    </source>
</evidence>
<keyword evidence="5 7" id="KW-1133">Transmembrane helix</keyword>
<evidence type="ECO:0000256" key="6">
    <source>
        <dbReference type="ARBA" id="ARBA00023136"/>
    </source>
</evidence>
<evidence type="ECO:0000256" key="5">
    <source>
        <dbReference type="ARBA" id="ARBA00022989"/>
    </source>
</evidence>
<organism evidence="9 10">
    <name type="scientific">Thalassobacillus devorans</name>
    <dbReference type="NCBI Taxonomy" id="279813"/>
    <lineage>
        <taxon>Bacteria</taxon>
        <taxon>Bacillati</taxon>
        <taxon>Bacillota</taxon>
        <taxon>Bacilli</taxon>
        <taxon>Bacillales</taxon>
        <taxon>Bacillaceae</taxon>
        <taxon>Thalassobacillus</taxon>
    </lineage>
</organism>
<protein>
    <submittedName>
        <fullName evidence="9">DUF421 domain-containing protein</fullName>
    </submittedName>
</protein>
<sequence>MLDMIKESLLVVGRISTIVPLMLVVAIFMGKRAIGELPIFDLLIILTLGSVVGADIADPNINHIPTAVAIVALGLLQRLVAKLKISSRSFGRWITFKPTVVIQNGKFIDTNLKKIHYSIDNVLQMLREKDVFDINEVQTAIVEANGELSVLKQPRHQTVTRKDMNIIPYSSEIALPIIIEGDISKEVMKHFGVKSSWIRRQLAQHGVTDISEVFYASLNRELELHFTLKNEVKQNIPPFKH</sequence>
<evidence type="ECO:0000256" key="4">
    <source>
        <dbReference type="ARBA" id="ARBA00022692"/>
    </source>
</evidence>
<evidence type="ECO:0000256" key="1">
    <source>
        <dbReference type="ARBA" id="ARBA00004651"/>
    </source>
</evidence>
<evidence type="ECO:0000259" key="8">
    <source>
        <dbReference type="Pfam" id="PF04239"/>
    </source>
</evidence>
<proteinExistence type="inferred from homology"/>
<dbReference type="PANTHER" id="PTHR34582">
    <property type="entry name" value="UPF0702 TRANSMEMBRANE PROTEIN YCAP"/>
    <property type="match status" value="1"/>
</dbReference>
<comment type="similarity">
    <text evidence="2">Belongs to the UPF0702 family.</text>
</comment>
<dbReference type="Gene3D" id="3.30.240.20">
    <property type="entry name" value="bsu07140 like domains"/>
    <property type="match status" value="2"/>
</dbReference>
<comment type="caution">
    <text evidence="9">The sequence shown here is derived from an EMBL/GenBank/DDBJ whole genome shotgun (WGS) entry which is preliminary data.</text>
</comment>
<name>A0ABQ1PFH3_9BACI</name>
<evidence type="ECO:0000313" key="9">
    <source>
        <dbReference type="EMBL" id="GGC96299.1"/>
    </source>
</evidence>
<keyword evidence="4 7" id="KW-0812">Transmembrane</keyword>
<dbReference type="Proteomes" id="UP000619534">
    <property type="component" value="Unassembled WGS sequence"/>
</dbReference>
<keyword evidence="3" id="KW-1003">Cell membrane</keyword>
<dbReference type="RefSeq" id="WP_062443041.1">
    <property type="nucleotide sequence ID" value="NZ_BMCJ01000005.1"/>
</dbReference>
<evidence type="ECO:0000313" key="10">
    <source>
        <dbReference type="Proteomes" id="UP000619534"/>
    </source>
</evidence>